<feature type="chain" id="PRO_5039102841" evidence="1">
    <location>
        <begin position="19"/>
        <end position="445"/>
    </location>
</feature>
<dbReference type="InterPro" id="IPR006059">
    <property type="entry name" value="SBP"/>
</dbReference>
<dbReference type="Gene3D" id="3.40.190.10">
    <property type="entry name" value="Periplasmic binding protein-like II"/>
    <property type="match status" value="2"/>
</dbReference>
<reference evidence="2 3" key="1">
    <citation type="submission" date="2017-08" db="EMBL/GenBank/DDBJ databases">
        <title>Substantial Increase in Enzyme Production by Combined Drug-Resistance Mutations in Paenibacillus agaridevorans.</title>
        <authorList>
            <person name="Tanaka Y."/>
            <person name="Funane K."/>
            <person name="Hosaka T."/>
            <person name="Shiwa Y."/>
            <person name="Fujita N."/>
            <person name="Miyazaki T."/>
            <person name="Yoshikawa H."/>
            <person name="Murakami K."/>
            <person name="Kasahara K."/>
            <person name="Inaoka T."/>
            <person name="Hiraga Y."/>
            <person name="Ochi K."/>
        </authorList>
    </citation>
    <scope>NUCLEOTIDE SEQUENCE [LARGE SCALE GENOMIC DNA]</scope>
    <source>
        <strain evidence="2 3">T-3040</strain>
    </source>
</reference>
<accession>A0A2R5F053</accession>
<dbReference type="PROSITE" id="PS51257">
    <property type="entry name" value="PROKAR_LIPOPROTEIN"/>
    <property type="match status" value="1"/>
</dbReference>
<dbReference type="Pfam" id="PF01547">
    <property type="entry name" value="SBP_bac_1"/>
    <property type="match status" value="1"/>
</dbReference>
<evidence type="ECO:0000313" key="3">
    <source>
        <dbReference type="Proteomes" id="UP000245202"/>
    </source>
</evidence>
<dbReference type="PANTHER" id="PTHR43649">
    <property type="entry name" value="ARABINOSE-BINDING PROTEIN-RELATED"/>
    <property type="match status" value="1"/>
</dbReference>
<dbReference type="InterPro" id="IPR050490">
    <property type="entry name" value="Bact_solute-bd_prot1"/>
</dbReference>
<sequence>MKKWAILLVAAVMAFTMAACSGNNEEGDGNSETEQVLKIAYFNGGYGDEWLKGWVAAFEAAHPGVKVEIEGDPGITEKMGPRLESGANLPDLAFVLRTNWQRWGIMGYLADLTDVYESTIDNGKTFKEKLQPGAADYGLIRDKYWVAPWTDGATGFVYNAGMFEEHGWKVPETMAELEQLLPSIKEKGIAPFAWGGKVMAYWDFPTVGWWAQYEGAEGVEAYKEMASPDVYGQEGRLKALEQFYELLADPSNSISGAEGMDHIQSQMAFVQGKAAIIPNGAWLENEMRTSLPEGFRMKMMQLPAIDGAKDAKVNNTQGGDFAIIPAKAKNVELAKEFLKFTASDDMLKLFTEKTGSVRPFVYDAASVSGLSEFSQSVIDIWQNSRNVYLFSQNPIYYSKYYDWPLAGAPYMMIYMEDETPESAFQGNLQFAKENWEKTKADLGIE</sequence>
<comment type="caution">
    <text evidence="2">The sequence shown here is derived from an EMBL/GenBank/DDBJ whole genome shotgun (WGS) entry which is preliminary data.</text>
</comment>
<dbReference type="SUPFAM" id="SSF53850">
    <property type="entry name" value="Periplasmic binding protein-like II"/>
    <property type="match status" value="1"/>
</dbReference>
<dbReference type="Proteomes" id="UP000245202">
    <property type="component" value="Unassembled WGS sequence"/>
</dbReference>
<dbReference type="EMBL" id="BDQX01000394">
    <property type="protein sequence ID" value="GBG11289.1"/>
    <property type="molecule type" value="Genomic_DNA"/>
</dbReference>
<protein>
    <submittedName>
        <fullName evidence="2">ABC carbohydrate transporter substrate-binding</fullName>
    </submittedName>
</protein>
<dbReference type="RefSeq" id="WP_108995615.1">
    <property type="nucleotide sequence ID" value="NZ_BDQX01000394.1"/>
</dbReference>
<name>A0A2R5F053_9BACL</name>
<evidence type="ECO:0000313" key="2">
    <source>
        <dbReference type="EMBL" id="GBG11289.1"/>
    </source>
</evidence>
<gene>
    <name evidence="2" type="ORF">PAT3040_06089</name>
</gene>
<feature type="signal peptide" evidence="1">
    <location>
        <begin position="1"/>
        <end position="18"/>
    </location>
</feature>
<proteinExistence type="predicted"/>
<keyword evidence="3" id="KW-1185">Reference proteome</keyword>
<keyword evidence="1" id="KW-0732">Signal</keyword>
<organism evidence="2 3">
    <name type="scientific">Paenibacillus agaridevorans</name>
    <dbReference type="NCBI Taxonomy" id="171404"/>
    <lineage>
        <taxon>Bacteria</taxon>
        <taxon>Bacillati</taxon>
        <taxon>Bacillota</taxon>
        <taxon>Bacilli</taxon>
        <taxon>Bacillales</taxon>
        <taxon>Paenibacillaceae</taxon>
        <taxon>Paenibacillus</taxon>
    </lineage>
</organism>
<dbReference type="AlphaFoldDB" id="A0A2R5F053"/>
<evidence type="ECO:0000256" key="1">
    <source>
        <dbReference type="SAM" id="SignalP"/>
    </source>
</evidence>